<evidence type="ECO:0000256" key="1">
    <source>
        <dbReference type="ARBA" id="ARBA00001412"/>
    </source>
</evidence>
<name>A0ABY6ZJB7_9BACL</name>
<dbReference type="Pfam" id="PF16353">
    <property type="entry name" value="LacZ_4"/>
    <property type="match status" value="1"/>
</dbReference>
<evidence type="ECO:0000259" key="9">
    <source>
        <dbReference type="SMART" id="SM01038"/>
    </source>
</evidence>
<dbReference type="SUPFAM" id="SSF74650">
    <property type="entry name" value="Galactose mutarotase-like"/>
    <property type="match status" value="1"/>
</dbReference>
<dbReference type="Gene3D" id="2.70.98.10">
    <property type="match status" value="1"/>
</dbReference>
<evidence type="ECO:0000256" key="2">
    <source>
        <dbReference type="ARBA" id="ARBA00007401"/>
    </source>
</evidence>
<dbReference type="Proteomes" id="UP001164761">
    <property type="component" value="Chromosome"/>
</dbReference>
<sequence>MLQDIEDFSRLHSNRLPARSYFHAYPNKLAALSYQRENSIGFYSLNGDWDFHYSRTLADAPAHFYEPDYNTANWDTIPVPSCWQLHGYGTPHYTNVVYPFPVDPPHVPTENPTGCYRRSFLVDNSWRDKQVHLRFEGVDSAFQIWVNGREAGFSSGSRLPSEFDITEYLHDGENLLAVRVAQWSAGSYLEDQDMWWLSGIFRDVYLIVSNQVHVQDVLIQTALDSTYTNASLKATVTIENLLDVKLGGYQVGVKLLDAEYMSIEESTQSEVTLNSGWNHFTLDVAVDNPHKWSAESPYLYHALVSLVGPDGDVVELVPVQVGFRTVEIAGGRLLVNGVPILLKGVNRHEFHPELGRSVPIETMKQDLILMKQHNINAIRTSHYPSDPRFYTLCDEYGFYVIDEADLETHGFETIGNWAQLTDDPAWEAACLDRMERMVQRDKNHPSIIMWSLGNESGLGRNHKAMADWARAFDPSRIIHYEGETRHMLTHGGLEEPLVADIYSTMYTSVEELAELGKMSHLTKPHILCEFAHAMGNGPGGLQEYFDLFYKYGRLQGGFVWEWIDHGISQELPDGTKYFAYGGDFGERPHDGNFVIDGLVFPDRTPSPGLIEFKKIAEPVRVEAVDLDEGTVRITNHYDFLSLNHLQLAWSVTSEDQVIQSGTAALPELEPGHYAEIRLSDAVQITPQPGQDYWLNLRFLLDGDARYAQAGHEVAWAQFELPQKLSAPIVSPVTPIALLETAKHLVVAGRNFELKLNKAYGLIDSWSYLGEPVIQSGPKLNFWRAPIDNDHISVQHWRKFGVHLMTSRLSSIAWETSDTFARIVVNARLAPPIWAWGIDATYTYTVYGSGDVIVEVQGTPRGDHPTTLPRIGLQMTLPKHMEHVSWFGRGPGESYVDSKQAGRFGVWHHLVDGLTTHYVHPQENGNRTDVRWLSLTNLRGVGLFAGGLPDFNFSVHPYLPEDFEQAKHPYELTRRDDLVLHLDHAQHGLGSATCGPDVLPKYELKTGPFQYAVRLRPYTAASISPIALNKHRLK</sequence>
<dbReference type="PANTHER" id="PTHR46323:SF2">
    <property type="entry name" value="BETA-GALACTOSIDASE"/>
    <property type="match status" value="1"/>
</dbReference>
<dbReference type="InterPro" id="IPR004199">
    <property type="entry name" value="B-gal_small/dom_5"/>
</dbReference>
<dbReference type="SUPFAM" id="SSF49785">
    <property type="entry name" value="Galactose-binding domain-like"/>
    <property type="match status" value="1"/>
</dbReference>
<dbReference type="PROSITE" id="PS00608">
    <property type="entry name" value="GLYCOSYL_HYDROL_F2_2"/>
    <property type="match status" value="1"/>
</dbReference>
<evidence type="ECO:0000256" key="3">
    <source>
        <dbReference type="ARBA" id="ARBA00012756"/>
    </source>
</evidence>
<evidence type="ECO:0000256" key="6">
    <source>
        <dbReference type="ARBA" id="ARBA00023295"/>
    </source>
</evidence>
<dbReference type="EMBL" id="CP104067">
    <property type="protein sequence ID" value="WAH43018.1"/>
    <property type="molecule type" value="Genomic_DNA"/>
</dbReference>
<comment type="catalytic activity">
    <reaction evidence="1 8">
        <text>Hydrolysis of terminal non-reducing beta-D-galactose residues in beta-D-galactosides.</text>
        <dbReference type="EC" id="3.2.1.23"/>
    </reaction>
</comment>
<dbReference type="InterPro" id="IPR023232">
    <property type="entry name" value="Glyco_hydro_2_AS"/>
</dbReference>
<evidence type="ECO:0000256" key="7">
    <source>
        <dbReference type="ARBA" id="ARBA00032230"/>
    </source>
</evidence>
<evidence type="ECO:0000313" key="10">
    <source>
        <dbReference type="EMBL" id="WAH43018.1"/>
    </source>
</evidence>
<feature type="domain" description="Beta galactosidase small chain/" evidence="9">
    <location>
        <begin position="745"/>
        <end position="1015"/>
    </location>
</feature>
<protein>
    <recommendedName>
        <fullName evidence="4 8">Beta-galactosidase</fullName>
        <ecNumber evidence="3 8">3.2.1.23</ecNumber>
    </recommendedName>
    <alternativeName>
        <fullName evidence="7 8">Lactase</fullName>
    </alternativeName>
</protein>
<dbReference type="Gene3D" id="3.20.20.80">
    <property type="entry name" value="Glycosidases"/>
    <property type="match status" value="1"/>
</dbReference>
<dbReference type="InterPro" id="IPR013783">
    <property type="entry name" value="Ig-like_fold"/>
</dbReference>
<dbReference type="EC" id="3.2.1.23" evidence="3 8"/>
<accession>A0ABY6ZJB7</accession>
<dbReference type="InterPro" id="IPR014718">
    <property type="entry name" value="GH-type_carb-bd"/>
</dbReference>
<keyword evidence="11" id="KW-1185">Reference proteome</keyword>
<dbReference type="Pfam" id="PF02837">
    <property type="entry name" value="Glyco_hydro_2_N"/>
    <property type="match status" value="1"/>
</dbReference>
<keyword evidence="6 8" id="KW-0326">Glycosidase</keyword>
<dbReference type="PRINTS" id="PR00132">
    <property type="entry name" value="GLHYDRLASE2"/>
</dbReference>
<dbReference type="Pfam" id="PF02929">
    <property type="entry name" value="Bgal_small_N"/>
    <property type="match status" value="1"/>
</dbReference>
<dbReference type="Gene3D" id="2.60.120.260">
    <property type="entry name" value="Galactose-binding domain-like"/>
    <property type="match status" value="1"/>
</dbReference>
<dbReference type="PROSITE" id="PS00719">
    <property type="entry name" value="GLYCOSYL_HYDROL_F2_1"/>
    <property type="match status" value="1"/>
</dbReference>
<dbReference type="RefSeq" id="WP_268006896.1">
    <property type="nucleotide sequence ID" value="NZ_BSUT01000001.1"/>
</dbReference>
<dbReference type="Pfam" id="PF02836">
    <property type="entry name" value="Glyco_hydro_2_C"/>
    <property type="match status" value="1"/>
</dbReference>
<comment type="similarity">
    <text evidence="2 8">Belongs to the glycosyl hydrolase 2 family.</text>
</comment>
<dbReference type="SMART" id="SM01038">
    <property type="entry name" value="Bgal_small_N"/>
    <property type="match status" value="1"/>
</dbReference>
<proteinExistence type="inferred from homology"/>
<evidence type="ECO:0000313" key="11">
    <source>
        <dbReference type="Proteomes" id="UP001164761"/>
    </source>
</evidence>
<keyword evidence="5 8" id="KW-0378">Hydrolase</keyword>
<dbReference type="SUPFAM" id="SSF51445">
    <property type="entry name" value="(Trans)glycosidases"/>
    <property type="match status" value="1"/>
</dbReference>
<dbReference type="Pfam" id="PF00703">
    <property type="entry name" value="Glyco_hydro_2"/>
    <property type="match status" value="1"/>
</dbReference>
<evidence type="ECO:0000256" key="5">
    <source>
        <dbReference type="ARBA" id="ARBA00022801"/>
    </source>
</evidence>
<gene>
    <name evidence="10" type="ORF">NZD89_06280</name>
</gene>
<reference evidence="10" key="1">
    <citation type="submission" date="2022-08" db="EMBL/GenBank/DDBJ databases">
        <title>Alicyclobacillus fastidiosus DSM 17978, complete genome.</title>
        <authorList>
            <person name="Wang Q."/>
            <person name="Cai R."/>
            <person name="Wang Z."/>
        </authorList>
    </citation>
    <scope>NUCLEOTIDE SEQUENCE</scope>
    <source>
        <strain evidence="10">DSM 17978</strain>
    </source>
</reference>
<evidence type="ECO:0000256" key="4">
    <source>
        <dbReference type="ARBA" id="ARBA00013303"/>
    </source>
</evidence>
<dbReference type="SUPFAM" id="SSF49303">
    <property type="entry name" value="beta-Galactosidase/glucuronidase domain"/>
    <property type="match status" value="2"/>
</dbReference>
<dbReference type="InterPro" id="IPR008979">
    <property type="entry name" value="Galactose-bd-like_sf"/>
</dbReference>
<dbReference type="InterPro" id="IPR036156">
    <property type="entry name" value="Beta-gal/glucu_dom_sf"/>
</dbReference>
<dbReference type="InterPro" id="IPR006102">
    <property type="entry name" value="Ig-like_GH2"/>
</dbReference>
<dbReference type="InterPro" id="IPR011013">
    <property type="entry name" value="Gal_mutarotase_sf_dom"/>
</dbReference>
<dbReference type="InterPro" id="IPR050347">
    <property type="entry name" value="Bact_Beta-galactosidase"/>
</dbReference>
<dbReference type="InterPro" id="IPR006103">
    <property type="entry name" value="Glyco_hydro_2_cat"/>
</dbReference>
<dbReference type="InterPro" id="IPR017853">
    <property type="entry name" value="GH"/>
</dbReference>
<dbReference type="PANTHER" id="PTHR46323">
    <property type="entry name" value="BETA-GALACTOSIDASE"/>
    <property type="match status" value="1"/>
</dbReference>
<organism evidence="10 11">
    <name type="scientific">Alicyclobacillus fastidiosus</name>
    <dbReference type="NCBI Taxonomy" id="392011"/>
    <lineage>
        <taxon>Bacteria</taxon>
        <taxon>Bacillati</taxon>
        <taxon>Bacillota</taxon>
        <taxon>Bacilli</taxon>
        <taxon>Bacillales</taxon>
        <taxon>Alicyclobacillaceae</taxon>
        <taxon>Alicyclobacillus</taxon>
    </lineage>
</organism>
<dbReference type="InterPro" id="IPR032312">
    <property type="entry name" value="LacZ_4"/>
</dbReference>
<dbReference type="InterPro" id="IPR023230">
    <property type="entry name" value="Glyco_hydro_2_CS"/>
</dbReference>
<evidence type="ECO:0000256" key="8">
    <source>
        <dbReference type="RuleBase" id="RU361154"/>
    </source>
</evidence>
<dbReference type="InterPro" id="IPR006101">
    <property type="entry name" value="Glyco_hydro_2"/>
</dbReference>
<dbReference type="Gene3D" id="2.60.40.10">
    <property type="entry name" value="Immunoglobulins"/>
    <property type="match status" value="2"/>
</dbReference>
<dbReference type="InterPro" id="IPR006104">
    <property type="entry name" value="Glyco_hydro_2_N"/>
</dbReference>